<reference evidence="1" key="1">
    <citation type="submission" date="2020-08" db="EMBL/GenBank/DDBJ databases">
        <title>Multicomponent nature underlies the extraordinary mechanical properties of spider dragline silk.</title>
        <authorList>
            <person name="Kono N."/>
            <person name="Nakamura H."/>
            <person name="Mori M."/>
            <person name="Yoshida Y."/>
            <person name="Ohtoshi R."/>
            <person name="Malay A.D."/>
            <person name="Moran D.A.P."/>
            <person name="Tomita M."/>
            <person name="Numata K."/>
            <person name="Arakawa K."/>
        </authorList>
    </citation>
    <scope>NUCLEOTIDE SEQUENCE</scope>
</reference>
<sequence length="103" mass="11787">MLVEYAKLTRLPSPRKKKYKQRVGKVPEEGRKQAWAIIKPKMEKGWTEEKQKASFEPFVLRVSAAGAATLFDCFPSQGFFLSRRTDRQLGTILLKQGITDKSI</sequence>
<organism evidence="1 2">
    <name type="scientific">Nephila pilipes</name>
    <name type="common">Giant wood spider</name>
    <name type="synonym">Nephila maculata</name>
    <dbReference type="NCBI Taxonomy" id="299642"/>
    <lineage>
        <taxon>Eukaryota</taxon>
        <taxon>Metazoa</taxon>
        <taxon>Ecdysozoa</taxon>
        <taxon>Arthropoda</taxon>
        <taxon>Chelicerata</taxon>
        <taxon>Arachnida</taxon>
        <taxon>Araneae</taxon>
        <taxon>Araneomorphae</taxon>
        <taxon>Entelegynae</taxon>
        <taxon>Araneoidea</taxon>
        <taxon>Nephilidae</taxon>
        <taxon>Nephila</taxon>
    </lineage>
</organism>
<keyword evidence="2" id="KW-1185">Reference proteome</keyword>
<comment type="caution">
    <text evidence="1">The sequence shown here is derived from an EMBL/GenBank/DDBJ whole genome shotgun (WGS) entry which is preliminary data.</text>
</comment>
<accession>A0A8X6R6Q6</accession>
<protein>
    <submittedName>
        <fullName evidence="1">Uncharacterized protein</fullName>
    </submittedName>
</protein>
<evidence type="ECO:0000313" key="1">
    <source>
        <dbReference type="EMBL" id="GFU55833.1"/>
    </source>
</evidence>
<proteinExistence type="predicted"/>
<dbReference type="AlphaFoldDB" id="A0A8X6R6Q6"/>
<dbReference type="Proteomes" id="UP000887013">
    <property type="component" value="Unassembled WGS sequence"/>
</dbReference>
<name>A0A8X6R6Q6_NEPPI</name>
<gene>
    <name evidence="1" type="ORF">NPIL_80581</name>
</gene>
<evidence type="ECO:0000313" key="2">
    <source>
        <dbReference type="Proteomes" id="UP000887013"/>
    </source>
</evidence>
<dbReference type="EMBL" id="BMAW01039440">
    <property type="protein sequence ID" value="GFU55833.1"/>
    <property type="molecule type" value="Genomic_DNA"/>
</dbReference>